<evidence type="ECO:0000256" key="2">
    <source>
        <dbReference type="ARBA" id="ARBA00022723"/>
    </source>
</evidence>
<dbReference type="GO" id="GO:0004382">
    <property type="term" value="F:GDP phosphatase activity"/>
    <property type="evidence" value="ECO:0007669"/>
    <property type="project" value="TreeGrafter"/>
</dbReference>
<protein>
    <recommendedName>
        <fullName evidence="9">Apyrase</fullName>
    </recommendedName>
</protein>
<evidence type="ECO:0000256" key="7">
    <source>
        <dbReference type="SAM" id="Phobius"/>
    </source>
</evidence>
<dbReference type="InterPro" id="IPR036258">
    <property type="entry name" value="Apyrase_sf"/>
</dbReference>
<accession>A0A7S3DTG3</accession>
<evidence type="ECO:0000256" key="5">
    <source>
        <dbReference type="ARBA" id="ARBA00025738"/>
    </source>
</evidence>
<dbReference type="GO" id="GO:0045134">
    <property type="term" value="F:UDP phosphatase activity"/>
    <property type="evidence" value="ECO:0007669"/>
    <property type="project" value="TreeGrafter"/>
</dbReference>
<reference evidence="8" key="1">
    <citation type="submission" date="2021-01" db="EMBL/GenBank/DDBJ databases">
        <authorList>
            <person name="Corre E."/>
            <person name="Pelletier E."/>
            <person name="Niang G."/>
            <person name="Scheremetjew M."/>
            <person name="Finn R."/>
            <person name="Kale V."/>
            <person name="Holt S."/>
            <person name="Cochrane G."/>
            <person name="Meng A."/>
            <person name="Brown T."/>
            <person name="Cohen L."/>
        </authorList>
    </citation>
    <scope>NUCLEOTIDE SEQUENCE</scope>
    <source>
        <strain evidence="8">CCMP125</strain>
    </source>
</reference>
<dbReference type="EMBL" id="HBHT01028618">
    <property type="protein sequence ID" value="CAD9979932.1"/>
    <property type="molecule type" value="Transcribed_RNA"/>
</dbReference>
<dbReference type="InterPro" id="IPR009283">
    <property type="entry name" value="Apyrase"/>
</dbReference>
<keyword evidence="7" id="KW-0812">Transmembrane</keyword>
<evidence type="ECO:0000256" key="1">
    <source>
        <dbReference type="ARBA" id="ARBA00001913"/>
    </source>
</evidence>
<feature type="transmembrane region" description="Helical" evidence="7">
    <location>
        <begin position="34"/>
        <end position="52"/>
    </location>
</feature>
<feature type="binding site" evidence="6">
    <location>
        <position position="170"/>
    </location>
    <ligand>
        <name>Ca(2+)</name>
        <dbReference type="ChEBI" id="CHEBI:29108"/>
    </ligand>
</feature>
<keyword evidence="4 6" id="KW-0106">Calcium</keyword>
<name>A0A7S3DTG3_9STRA</name>
<evidence type="ECO:0000256" key="6">
    <source>
        <dbReference type="PIRSR" id="PIRSR609283-1"/>
    </source>
</evidence>
<dbReference type="AlphaFoldDB" id="A0A7S3DTG3"/>
<dbReference type="SUPFAM" id="SSF101887">
    <property type="entry name" value="Apyrase"/>
    <property type="match status" value="1"/>
</dbReference>
<feature type="binding site" evidence="6">
    <location>
        <position position="169"/>
    </location>
    <ligand>
        <name>Ca(2+)</name>
        <dbReference type="ChEBI" id="CHEBI:29108"/>
    </ligand>
</feature>
<dbReference type="PANTHER" id="PTHR13023:SF3">
    <property type="entry name" value="SOLUBLE CALCIUM-ACTIVATED NUCLEOTIDASE 1"/>
    <property type="match status" value="1"/>
</dbReference>
<dbReference type="GO" id="GO:0030166">
    <property type="term" value="P:proteoglycan biosynthetic process"/>
    <property type="evidence" value="ECO:0007669"/>
    <property type="project" value="TreeGrafter"/>
</dbReference>
<evidence type="ECO:0000256" key="4">
    <source>
        <dbReference type="ARBA" id="ARBA00022837"/>
    </source>
</evidence>
<dbReference type="GO" id="GO:0005509">
    <property type="term" value="F:calcium ion binding"/>
    <property type="evidence" value="ECO:0007669"/>
    <property type="project" value="InterPro"/>
</dbReference>
<keyword evidence="7" id="KW-0472">Membrane</keyword>
<keyword evidence="2 6" id="KW-0479">Metal-binding</keyword>
<evidence type="ECO:0008006" key="9">
    <source>
        <dbReference type="Google" id="ProtNLM"/>
    </source>
</evidence>
<evidence type="ECO:0000256" key="3">
    <source>
        <dbReference type="ARBA" id="ARBA00022801"/>
    </source>
</evidence>
<feature type="binding site" evidence="6">
    <location>
        <position position="291"/>
    </location>
    <ligand>
        <name>Ca(2+)</name>
        <dbReference type="ChEBI" id="CHEBI:29108"/>
    </ligand>
</feature>
<dbReference type="Pfam" id="PF06079">
    <property type="entry name" value="Apyrase"/>
    <property type="match status" value="1"/>
</dbReference>
<organism evidence="8">
    <name type="scientific">Entomoneis paludosa</name>
    <dbReference type="NCBI Taxonomy" id="265537"/>
    <lineage>
        <taxon>Eukaryota</taxon>
        <taxon>Sar</taxon>
        <taxon>Stramenopiles</taxon>
        <taxon>Ochrophyta</taxon>
        <taxon>Bacillariophyta</taxon>
        <taxon>Bacillariophyceae</taxon>
        <taxon>Bacillariophycidae</taxon>
        <taxon>Entomoneidaceae</taxon>
        <taxon>Entomoneis</taxon>
    </lineage>
</organism>
<sequence>MDAASTVSRSGSMAYPKSNSSVLMAKCQFFVRQHTTAVAVTIFALSFILVALSDNLSDWRAQSAGALRKNVGALVHPTGIENWGGAVHAGYFANPDSLVPEKGTLPFVAVTDLDTLSKVTGGEKPKFRSVMAPGTITLGSDGKYDIKFDKKTRTLVTNHNEAGRGAEFSELSIYNKRLLTFDDRTGDVFEILNTNDGKDSYVVPRFVITEGSGETDKGMKWEWSTIKGGELYMGSMGKAYTREDGSIVNTHNLWIAILNGRGELRRENWADKYETVRKVLHATDPGYLIIEAVNWSDHLNKWVFLPRRISSDAYEEVQDEKKGGNKLVLVDPDFSNAQVVTITGISSDPLRGFSSFAFVPGTNDKHLMAIRSVEEDCTGGEGMVCKQRSYFLLIETLTGKAISDEVEFSEGLKFEGLEFVNMFTKPPTIV</sequence>
<feature type="binding site" evidence="6">
    <location>
        <position position="354"/>
    </location>
    <ligand>
        <name>Ca(2+)</name>
        <dbReference type="ChEBI" id="CHEBI:29108"/>
    </ligand>
</feature>
<gene>
    <name evidence="8" type="ORF">APAL1065_LOCUS19221</name>
</gene>
<dbReference type="Gene3D" id="2.120.10.100">
    <property type="entry name" value="Apyrase"/>
    <property type="match status" value="1"/>
</dbReference>
<keyword evidence="7" id="KW-1133">Transmembrane helix</keyword>
<feature type="binding site" evidence="6">
    <location>
        <position position="222"/>
    </location>
    <ligand>
        <name>Ca(2+)</name>
        <dbReference type="ChEBI" id="CHEBI:29108"/>
    </ligand>
</feature>
<proteinExistence type="inferred from homology"/>
<keyword evidence="3" id="KW-0378">Hydrolase</keyword>
<comment type="similarity">
    <text evidence="5">Belongs to the apyrase family.</text>
</comment>
<dbReference type="PANTHER" id="PTHR13023">
    <property type="entry name" value="APYRASE"/>
    <property type="match status" value="1"/>
</dbReference>
<comment type="cofactor">
    <cofactor evidence="1 6">
        <name>Ca(2+)</name>
        <dbReference type="ChEBI" id="CHEBI:29108"/>
    </cofactor>
</comment>
<feature type="binding site" evidence="6">
    <location>
        <position position="415"/>
    </location>
    <ligand>
        <name>Ca(2+)</name>
        <dbReference type="ChEBI" id="CHEBI:29108"/>
    </ligand>
</feature>
<evidence type="ECO:0000313" key="8">
    <source>
        <dbReference type="EMBL" id="CAD9979932.1"/>
    </source>
</evidence>